<reference evidence="8 9" key="1">
    <citation type="submission" date="2012-09" db="EMBL/GenBank/DDBJ databases">
        <title>Genome Sequence of alkane-degrading Bacterium Alcanivorax sp. 521-1.</title>
        <authorList>
            <person name="Lai Q."/>
            <person name="Shao Z."/>
        </authorList>
    </citation>
    <scope>NUCLEOTIDE SEQUENCE [LARGE SCALE GENOMIC DNA]</scope>
    <source>
        <strain evidence="8 9">521-1</strain>
    </source>
</reference>
<sequence length="159" mass="16878">MASRSAPSLDELSADLARRAPPGPLWLAFSGGLDSTVLLHLLARAGLGGRLTVMHVDHGLHPDSAAWAAHCEAVTRGLGLAFVNETVTVDRAAGLEAGARHARYRALAARAGAATLITAHHRDDQAETLLLRLLRGAGVAGLAAIREWGHWRDTPLWRP</sequence>
<accession>A0ABS0ASC0</accession>
<dbReference type="EMBL" id="ARXX01000035">
    <property type="protein sequence ID" value="MBF5057033.1"/>
    <property type="molecule type" value="Genomic_DNA"/>
</dbReference>
<dbReference type="NCBIfam" id="TIGR02432">
    <property type="entry name" value="lysidine_TilS_N"/>
    <property type="match status" value="1"/>
</dbReference>
<dbReference type="Gene3D" id="3.40.50.620">
    <property type="entry name" value="HUPs"/>
    <property type="match status" value="1"/>
</dbReference>
<keyword evidence="2" id="KW-0436">Ligase</keyword>
<keyword evidence="9" id="KW-1185">Reference proteome</keyword>
<dbReference type="InterPro" id="IPR011063">
    <property type="entry name" value="TilS/TtcA_N"/>
</dbReference>
<comment type="caution">
    <text evidence="8">The sequence shown here is derived from an EMBL/GenBank/DDBJ whole genome shotgun (WGS) entry which is preliminary data.</text>
</comment>
<proteinExistence type="predicted"/>
<dbReference type="PANTHER" id="PTHR43033:SF1">
    <property type="entry name" value="TRNA(ILE)-LYSIDINE SYNTHASE-RELATED"/>
    <property type="match status" value="1"/>
</dbReference>
<dbReference type="CDD" id="cd01992">
    <property type="entry name" value="TilS_N"/>
    <property type="match status" value="1"/>
</dbReference>
<dbReference type="InterPro" id="IPR012094">
    <property type="entry name" value="tRNA_Ile_lys_synt"/>
</dbReference>
<dbReference type="SUPFAM" id="SSF52402">
    <property type="entry name" value="Adenine nucleotide alpha hydrolases-like"/>
    <property type="match status" value="1"/>
</dbReference>
<keyword evidence="3" id="KW-0819">tRNA processing</keyword>
<evidence type="ECO:0000256" key="6">
    <source>
        <dbReference type="ARBA" id="ARBA00048539"/>
    </source>
</evidence>
<evidence type="ECO:0000313" key="8">
    <source>
        <dbReference type="EMBL" id="MBF5057033.1"/>
    </source>
</evidence>
<evidence type="ECO:0000313" key="9">
    <source>
        <dbReference type="Proteomes" id="UP000662703"/>
    </source>
</evidence>
<feature type="domain" description="tRNA(Ile)-lysidine/2-thiocytidine synthase N-terminal" evidence="7">
    <location>
        <begin position="26"/>
        <end position="159"/>
    </location>
</feature>
<keyword evidence="4" id="KW-0547">Nucleotide-binding</keyword>
<evidence type="ECO:0000256" key="2">
    <source>
        <dbReference type="ARBA" id="ARBA00022598"/>
    </source>
</evidence>
<feature type="non-terminal residue" evidence="8">
    <location>
        <position position="159"/>
    </location>
</feature>
<dbReference type="RefSeq" id="WP_194865375.1">
    <property type="nucleotide sequence ID" value="NZ_ARXX01000035.1"/>
</dbReference>
<dbReference type="Proteomes" id="UP000662703">
    <property type="component" value="Unassembled WGS sequence"/>
</dbReference>
<comment type="catalytic activity">
    <reaction evidence="6">
        <text>cytidine(34) in tRNA(Ile2) + L-lysine + ATP = lysidine(34) in tRNA(Ile2) + AMP + diphosphate + H(+)</text>
        <dbReference type="Rhea" id="RHEA:43744"/>
        <dbReference type="Rhea" id="RHEA-COMP:10625"/>
        <dbReference type="Rhea" id="RHEA-COMP:10670"/>
        <dbReference type="ChEBI" id="CHEBI:15378"/>
        <dbReference type="ChEBI" id="CHEBI:30616"/>
        <dbReference type="ChEBI" id="CHEBI:32551"/>
        <dbReference type="ChEBI" id="CHEBI:33019"/>
        <dbReference type="ChEBI" id="CHEBI:82748"/>
        <dbReference type="ChEBI" id="CHEBI:83665"/>
        <dbReference type="ChEBI" id="CHEBI:456215"/>
        <dbReference type="EC" id="6.3.4.19"/>
    </reaction>
</comment>
<dbReference type="Pfam" id="PF01171">
    <property type="entry name" value="ATP_bind_3"/>
    <property type="match status" value="1"/>
</dbReference>
<evidence type="ECO:0000259" key="7">
    <source>
        <dbReference type="Pfam" id="PF01171"/>
    </source>
</evidence>
<dbReference type="InterPro" id="IPR014729">
    <property type="entry name" value="Rossmann-like_a/b/a_fold"/>
</dbReference>
<gene>
    <name evidence="8" type="ORF">Y5W_02327</name>
</gene>
<dbReference type="EC" id="6.3.4.19" evidence="1"/>
<keyword evidence="5" id="KW-0067">ATP-binding</keyword>
<dbReference type="InterPro" id="IPR012795">
    <property type="entry name" value="tRNA_Ile_lys_synt_N"/>
</dbReference>
<evidence type="ECO:0000256" key="5">
    <source>
        <dbReference type="ARBA" id="ARBA00022840"/>
    </source>
</evidence>
<dbReference type="PANTHER" id="PTHR43033">
    <property type="entry name" value="TRNA(ILE)-LYSIDINE SYNTHASE-RELATED"/>
    <property type="match status" value="1"/>
</dbReference>
<evidence type="ECO:0000256" key="3">
    <source>
        <dbReference type="ARBA" id="ARBA00022694"/>
    </source>
</evidence>
<evidence type="ECO:0000256" key="4">
    <source>
        <dbReference type="ARBA" id="ARBA00022741"/>
    </source>
</evidence>
<organism evidence="8 9">
    <name type="scientific">Alloalcanivorax profundimaris</name>
    <dbReference type="NCBI Taxonomy" id="2735259"/>
    <lineage>
        <taxon>Bacteria</taxon>
        <taxon>Pseudomonadati</taxon>
        <taxon>Pseudomonadota</taxon>
        <taxon>Gammaproteobacteria</taxon>
        <taxon>Oceanospirillales</taxon>
        <taxon>Alcanivoracaceae</taxon>
        <taxon>Alloalcanivorax</taxon>
    </lineage>
</organism>
<protein>
    <recommendedName>
        <fullName evidence="1">tRNA(Ile)-lysidine synthetase</fullName>
        <ecNumber evidence="1">6.3.4.19</ecNumber>
    </recommendedName>
</protein>
<name>A0ABS0ASC0_9GAMM</name>
<evidence type="ECO:0000256" key="1">
    <source>
        <dbReference type="ARBA" id="ARBA00013267"/>
    </source>
</evidence>